<keyword evidence="2" id="KW-0812">Transmembrane</keyword>
<dbReference type="PROSITE" id="PS50844">
    <property type="entry name" value="AFP_LIKE"/>
    <property type="match status" value="1"/>
</dbReference>
<keyword evidence="2" id="KW-1133">Transmembrane helix</keyword>
<reference evidence="4" key="1">
    <citation type="submission" date="2015-08" db="EMBL/GenBank/DDBJ databases">
        <authorList>
            <person name="Babu N.S."/>
            <person name="Beckwith C.J."/>
            <person name="Beseler K.G."/>
            <person name="Brison A."/>
            <person name="Carone J.V."/>
            <person name="Caskin T.P."/>
            <person name="Diamond M."/>
            <person name="Durham M.E."/>
            <person name="Foxe J.M."/>
            <person name="Go M."/>
            <person name="Henderson B.A."/>
            <person name="Jones I.B."/>
            <person name="McGettigan J.A."/>
            <person name="Micheletti S.J."/>
            <person name="Nasrallah M.E."/>
            <person name="Ortiz D."/>
            <person name="Piller C.R."/>
            <person name="Privatt S.R."/>
            <person name="Schneider S.L."/>
            <person name="Sharp S."/>
            <person name="Smith T.C."/>
            <person name="Stanton J.D."/>
            <person name="Ullery H.E."/>
            <person name="Wilson R.J."/>
            <person name="Serrano M.G."/>
            <person name="Buck G."/>
            <person name="Lee V."/>
            <person name="Wang Y."/>
            <person name="Carvalho R."/>
            <person name="Voegtly L."/>
            <person name="Shi R."/>
            <person name="Duckworth R."/>
            <person name="Johnson A."/>
            <person name="Loviza R."/>
            <person name="Walstead R."/>
            <person name="Shah Z."/>
            <person name="Kiflezghi M."/>
            <person name="Wade K."/>
            <person name="Ball S.L."/>
            <person name="Bradley K.W."/>
            <person name="Asai D.J."/>
            <person name="Bowman C.A."/>
            <person name="Russell D.A."/>
            <person name="Pope W.H."/>
            <person name="Jacobs-Sera D."/>
            <person name="Hendrix R.W."/>
            <person name="Hatfull G.F."/>
        </authorList>
    </citation>
    <scope>NUCLEOTIDE SEQUENCE</scope>
</reference>
<proteinExistence type="predicted"/>
<dbReference type="InterPro" id="IPR013974">
    <property type="entry name" value="SAF"/>
</dbReference>
<dbReference type="SUPFAM" id="SSF51269">
    <property type="entry name" value="AFP III-like domain"/>
    <property type="match status" value="1"/>
</dbReference>
<dbReference type="CDD" id="cd11614">
    <property type="entry name" value="SAF_CpaB_FlgA_like"/>
    <property type="match status" value="1"/>
</dbReference>
<dbReference type="AlphaFoldDB" id="A0A2P2C7X8"/>
<evidence type="ECO:0000259" key="3">
    <source>
        <dbReference type="PROSITE" id="PS50844"/>
    </source>
</evidence>
<feature type="transmembrane region" description="Helical" evidence="2">
    <location>
        <begin position="34"/>
        <end position="54"/>
    </location>
</feature>
<dbReference type="InterPro" id="IPR006190">
    <property type="entry name" value="SAF_AFP_Neu5Ac"/>
</dbReference>
<evidence type="ECO:0000313" key="4">
    <source>
        <dbReference type="EMBL" id="CUR58097.1"/>
    </source>
</evidence>
<dbReference type="Gene3D" id="3.90.1210.10">
    <property type="entry name" value="Antifreeze-like/N-acetylneuraminic acid synthase C-terminal domain"/>
    <property type="match status" value="1"/>
</dbReference>
<protein>
    <submittedName>
        <fullName evidence="4">Putative membrane protein</fullName>
    </submittedName>
</protein>
<gene>
    <name evidence="4" type="ORF">NOCA2480100</name>
</gene>
<evidence type="ECO:0000256" key="1">
    <source>
        <dbReference type="SAM" id="MobiDB-lite"/>
    </source>
</evidence>
<organism evidence="4">
    <name type="scientific">metagenome</name>
    <dbReference type="NCBI Taxonomy" id="256318"/>
    <lineage>
        <taxon>unclassified sequences</taxon>
        <taxon>metagenomes</taxon>
    </lineage>
</organism>
<dbReference type="InterPro" id="IPR036732">
    <property type="entry name" value="AFP_Neu5c_C_sf"/>
</dbReference>
<feature type="region of interest" description="Disordered" evidence="1">
    <location>
        <begin position="1"/>
        <end position="25"/>
    </location>
</feature>
<keyword evidence="2" id="KW-0472">Membrane</keyword>
<feature type="compositionally biased region" description="Basic and acidic residues" evidence="1">
    <location>
        <begin position="1"/>
        <end position="13"/>
    </location>
</feature>
<dbReference type="Pfam" id="PF08666">
    <property type="entry name" value="SAF"/>
    <property type="match status" value="1"/>
</dbReference>
<dbReference type="SMART" id="SM00858">
    <property type="entry name" value="SAF"/>
    <property type="match status" value="1"/>
</dbReference>
<accession>A0A2P2C7X8</accession>
<evidence type="ECO:0000256" key="2">
    <source>
        <dbReference type="SAM" id="Phobius"/>
    </source>
</evidence>
<dbReference type="EMBL" id="CZKA01000043">
    <property type="protein sequence ID" value="CUR58097.1"/>
    <property type="molecule type" value="Genomic_DNA"/>
</dbReference>
<feature type="domain" description="AFP-like" evidence="3">
    <location>
        <begin position="63"/>
        <end position="126"/>
    </location>
</feature>
<sequence>MSSTATRDDRTFDSESGPAATALVPPPKLRRRPALVAAAIVAICLGALLAGWAWTATTDTQEVLVARHTIERGSLISADDLARVRLSADPALKPVPANQLDQVVGERAALDIAEGGMLTPGSFTTEVLPAEGESVVGVALTPAQAPGLDLQYGDHVRVVVTPAQGEDLPGGAPLVNDATVVGVHISDETGQTVADLLVPKADAAVLATRIATGNIALVLDSRER</sequence>
<name>A0A2P2C7X8_9ZZZZ</name>